<name>A0A397CRF0_APHAT</name>
<feature type="transmembrane region" description="Helical" evidence="1">
    <location>
        <begin position="20"/>
        <end position="44"/>
    </location>
</feature>
<proteinExistence type="predicted"/>
<protein>
    <submittedName>
        <fullName evidence="2">Uncharacterized protein</fullName>
    </submittedName>
</protein>
<keyword evidence="1" id="KW-0812">Transmembrane</keyword>
<dbReference type="AlphaFoldDB" id="A0A397CRF0"/>
<organism evidence="2 3">
    <name type="scientific">Aphanomyces astaci</name>
    <name type="common">Crayfish plague agent</name>
    <dbReference type="NCBI Taxonomy" id="112090"/>
    <lineage>
        <taxon>Eukaryota</taxon>
        <taxon>Sar</taxon>
        <taxon>Stramenopiles</taxon>
        <taxon>Oomycota</taxon>
        <taxon>Saprolegniomycetes</taxon>
        <taxon>Saprolegniales</taxon>
        <taxon>Verrucalvaceae</taxon>
        <taxon>Aphanomyces</taxon>
    </lineage>
</organism>
<comment type="caution">
    <text evidence="2">The sequence shown here is derived from an EMBL/GenBank/DDBJ whole genome shotgun (WGS) entry which is preliminary data.</text>
</comment>
<dbReference type="EMBL" id="QUTD01007836">
    <property type="protein sequence ID" value="RHY48525.1"/>
    <property type="molecule type" value="Genomic_DNA"/>
</dbReference>
<accession>A0A397CRF0</accession>
<gene>
    <name evidence="2" type="ORF">DYB30_011573</name>
</gene>
<feature type="transmembrane region" description="Helical" evidence="1">
    <location>
        <begin position="65"/>
        <end position="88"/>
    </location>
</feature>
<keyword evidence="1" id="KW-1133">Transmembrane helix</keyword>
<evidence type="ECO:0000313" key="3">
    <source>
        <dbReference type="Proteomes" id="UP000266643"/>
    </source>
</evidence>
<dbReference type="Proteomes" id="UP000266643">
    <property type="component" value="Unassembled WGS sequence"/>
</dbReference>
<evidence type="ECO:0000313" key="2">
    <source>
        <dbReference type="EMBL" id="RHY48525.1"/>
    </source>
</evidence>
<feature type="transmembrane region" description="Helical" evidence="1">
    <location>
        <begin position="94"/>
        <end position="119"/>
    </location>
</feature>
<keyword evidence="1" id="KW-0472">Membrane</keyword>
<reference evidence="2 3" key="1">
    <citation type="submission" date="2018-08" db="EMBL/GenBank/DDBJ databases">
        <title>Aphanomyces genome sequencing and annotation.</title>
        <authorList>
            <person name="Minardi D."/>
            <person name="Oidtmann B."/>
            <person name="Van Der Giezen M."/>
            <person name="Studholme D.J."/>
        </authorList>
    </citation>
    <scope>NUCLEOTIDE SEQUENCE [LARGE SCALE GENOMIC DNA]</scope>
    <source>
        <strain evidence="2 3">D2</strain>
    </source>
</reference>
<evidence type="ECO:0000256" key="1">
    <source>
        <dbReference type="SAM" id="Phobius"/>
    </source>
</evidence>
<sequence>MVTISLGAFYISSGRTSVAFTAFVLTLSLGSLCIASGRTSVALTGRNSKQVFKGVADRSTKGMRGIGIISRKTVVVVGIVACVVWWVIVGRGIVVASVCPTIVVSTLPILTAGVAGIFLW</sequence>